<dbReference type="Proteomes" id="UP000636709">
    <property type="component" value="Unassembled WGS sequence"/>
</dbReference>
<evidence type="ECO:0000256" key="2">
    <source>
        <dbReference type="SAM" id="SignalP"/>
    </source>
</evidence>
<name>A0A835DTT2_9POAL</name>
<reference evidence="3" key="1">
    <citation type="submission" date="2020-07" db="EMBL/GenBank/DDBJ databases">
        <title>Genome sequence and genetic diversity analysis of an under-domesticated orphan crop, white fonio (Digitaria exilis).</title>
        <authorList>
            <person name="Bennetzen J.L."/>
            <person name="Chen S."/>
            <person name="Ma X."/>
            <person name="Wang X."/>
            <person name="Yssel A.E.J."/>
            <person name="Chaluvadi S.R."/>
            <person name="Johnson M."/>
            <person name="Gangashetty P."/>
            <person name="Hamidou F."/>
            <person name="Sanogo M.D."/>
            <person name="Zwaenepoel A."/>
            <person name="Wallace J."/>
            <person name="Van De Peer Y."/>
            <person name="Van Deynze A."/>
        </authorList>
    </citation>
    <scope>NUCLEOTIDE SEQUENCE</scope>
    <source>
        <tissue evidence="3">Leaves</tissue>
    </source>
</reference>
<dbReference type="InterPro" id="IPR004158">
    <property type="entry name" value="DUF247_pln"/>
</dbReference>
<feature type="signal peptide" evidence="2">
    <location>
        <begin position="1"/>
        <end position="32"/>
    </location>
</feature>
<organism evidence="3 4">
    <name type="scientific">Digitaria exilis</name>
    <dbReference type="NCBI Taxonomy" id="1010633"/>
    <lineage>
        <taxon>Eukaryota</taxon>
        <taxon>Viridiplantae</taxon>
        <taxon>Streptophyta</taxon>
        <taxon>Embryophyta</taxon>
        <taxon>Tracheophyta</taxon>
        <taxon>Spermatophyta</taxon>
        <taxon>Magnoliopsida</taxon>
        <taxon>Liliopsida</taxon>
        <taxon>Poales</taxon>
        <taxon>Poaceae</taxon>
        <taxon>PACMAD clade</taxon>
        <taxon>Panicoideae</taxon>
        <taxon>Panicodae</taxon>
        <taxon>Paniceae</taxon>
        <taxon>Anthephorinae</taxon>
        <taxon>Digitaria</taxon>
    </lineage>
</organism>
<dbReference type="PANTHER" id="PTHR31549">
    <property type="entry name" value="PROTEIN, PUTATIVE (DUF247)-RELATED-RELATED"/>
    <property type="match status" value="1"/>
</dbReference>
<feature type="region of interest" description="Disordered" evidence="1">
    <location>
        <begin position="401"/>
        <end position="424"/>
    </location>
</feature>
<comment type="caution">
    <text evidence="3">The sequence shown here is derived from an EMBL/GenBank/DDBJ whole genome shotgun (WGS) entry which is preliminary data.</text>
</comment>
<evidence type="ECO:0000313" key="3">
    <source>
        <dbReference type="EMBL" id="KAF8644221.1"/>
    </source>
</evidence>
<keyword evidence="2" id="KW-0732">Signal</keyword>
<dbReference type="PANTHER" id="PTHR31549:SF32">
    <property type="match status" value="1"/>
</dbReference>
<accession>A0A835DTT2</accession>
<evidence type="ECO:0000256" key="1">
    <source>
        <dbReference type="SAM" id="MobiDB-lite"/>
    </source>
</evidence>
<dbReference type="Pfam" id="PF03140">
    <property type="entry name" value="DUF247"/>
    <property type="match status" value="1"/>
</dbReference>
<protein>
    <submittedName>
        <fullName evidence="3">Uncharacterized protein</fullName>
    </submittedName>
</protein>
<evidence type="ECO:0000313" key="4">
    <source>
        <dbReference type="Proteomes" id="UP000636709"/>
    </source>
</evidence>
<proteinExistence type="predicted"/>
<feature type="chain" id="PRO_5032549459" evidence="2">
    <location>
        <begin position="33"/>
        <end position="441"/>
    </location>
</feature>
<dbReference type="OrthoDB" id="1849062at2759"/>
<keyword evidence="4" id="KW-1185">Reference proteome</keyword>
<gene>
    <name evidence="3" type="ORF">HU200_066509</name>
</gene>
<dbReference type="EMBL" id="JACEFO010003137">
    <property type="protein sequence ID" value="KAF8644221.1"/>
    <property type="molecule type" value="Genomic_DNA"/>
</dbReference>
<sequence>MGTTWRVSAGDLAAVLRMLMAWLLLASHPVVEYSVLTDMFGNTTLQPYLHSSYSAGQQQLALCNYDVVDYVRKPVPGVGGGYRPLPPWPKNISWRRRRRFRALYDKDVMSRIADDDFRYMPCTLYDFFESHESDVTHDIMLLENQIPWQVVEAVMGFTPVTLESVIVSWKERLVDRVVIRGGPAVELDPSYEPRTCLDSSKFTEVADKDEKIKALLDSVPKSKIDAFLSMAPLSLDNTRASWHVNMAALELCTTPDFFDREDATYLDSVACSEEDVHQLRTKRILQGAGLTDKEVLKILHQHPQQPARRALLCEARNPILLGIPSQSHDGFPAASTSTHTFNSRRCAASFLASQEDNRITRQAEHNLPLPGYPYAFTLSPIGGEKHIPKQWPTTLKNTAEPVEMQPTTSKPPSKNGPFLSGLALPTPRNVKAYHQSCPSGV</sequence>
<dbReference type="AlphaFoldDB" id="A0A835DTT2"/>